<keyword evidence="2" id="KW-0808">Transferase</keyword>
<dbReference type="PANTHER" id="PTHR43031:SF1">
    <property type="entry name" value="PYRIDINE NUCLEOTIDE-DISULPHIDE OXIDOREDUCTASE"/>
    <property type="match status" value="1"/>
</dbReference>
<keyword evidence="2" id="KW-0548">Nucleotidyltransferase</keyword>
<dbReference type="InterPro" id="IPR050229">
    <property type="entry name" value="GlpE_sulfurtransferase"/>
</dbReference>
<dbReference type="CDD" id="cd00158">
    <property type="entry name" value="RHOD"/>
    <property type="match status" value="2"/>
</dbReference>
<feature type="domain" description="Rhodanese" evidence="1">
    <location>
        <begin position="130"/>
        <end position="220"/>
    </location>
</feature>
<proteinExistence type="predicted"/>
<evidence type="ECO:0000313" key="3">
    <source>
        <dbReference type="Proteomes" id="UP000266089"/>
    </source>
</evidence>
<dbReference type="Pfam" id="PF00581">
    <property type="entry name" value="Rhodanese"/>
    <property type="match status" value="2"/>
</dbReference>
<sequence>MPTALYKDIQPHEAHELQKQKVLFVDVREPEEFAQVRLEGAQLIPLSEFAGRFSEIPKNQPVVLYCRSGNRSAQAAGWLASKGYTNLLNLEGGLMAWYQAGLPLDTTPIEATYQDTAFTELTPHEAQRWIQEGAYVIDVREPYEYAMGHVPGAVNIPLGRFASEVGKLPKDRKLVLVCASGNRSSQASEYLVGHGFAKEKVGNLEGGTYGWMSAGLEVER</sequence>
<evidence type="ECO:0000259" key="1">
    <source>
        <dbReference type="PROSITE" id="PS50206"/>
    </source>
</evidence>
<feature type="domain" description="Rhodanese" evidence="1">
    <location>
        <begin position="18"/>
        <end position="106"/>
    </location>
</feature>
<dbReference type="GO" id="GO:0016779">
    <property type="term" value="F:nucleotidyltransferase activity"/>
    <property type="evidence" value="ECO:0007669"/>
    <property type="project" value="UniProtKB-KW"/>
</dbReference>
<dbReference type="PROSITE" id="PS00380">
    <property type="entry name" value="RHODANESE_1"/>
    <property type="match status" value="1"/>
</dbReference>
<dbReference type="Gene3D" id="3.40.250.10">
    <property type="entry name" value="Rhodanese-like domain"/>
    <property type="match status" value="2"/>
</dbReference>
<dbReference type="InterPro" id="IPR001307">
    <property type="entry name" value="Thiosulphate_STrfase_CS"/>
</dbReference>
<protein>
    <submittedName>
        <fullName evidence="2">Putative adenylyltransferase/sulfurtransferase MoeZ</fullName>
    </submittedName>
</protein>
<dbReference type="Proteomes" id="UP000266089">
    <property type="component" value="Unassembled WGS sequence"/>
</dbReference>
<dbReference type="SUPFAM" id="SSF52821">
    <property type="entry name" value="Rhodanese/Cell cycle control phosphatase"/>
    <property type="match status" value="2"/>
</dbReference>
<reference evidence="2 3" key="1">
    <citation type="submission" date="2018-08" db="EMBL/GenBank/DDBJ databases">
        <title>Meiothermus cateniformans JCM 15151 genome sequencing project.</title>
        <authorList>
            <person name="Da Costa M.S."/>
            <person name="Albuquerque L."/>
            <person name="Raposo P."/>
            <person name="Froufe H.J.C."/>
            <person name="Barroso C.S."/>
            <person name="Egas C."/>
        </authorList>
    </citation>
    <scope>NUCLEOTIDE SEQUENCE [LARGE SCALE GENOMIC DNA]</scope>
    <source>
        <strain evidence="2 3">JCM 15151</strain>
    </source>
</reference>
<name>A0A399E9C3_9DEIN</name>
<dbReference type="AlphaFoldDB" id="A0A399E9C3"/>
<gene>
    <name evidence="2" type="primary">moeZ_1</name>
    <name evidence="2" type="ORF">Mcate_00064</name>
</gene>
<dbReference type="PANTHER" id="PTHR43031">
    <property type="entry name" value="FAD-DEPENDENT OXIDOREDUCTASE"/>
    <property type="match status" value="1"/>
</dbReference>
<accession>A0A399E9C3</accession>
<dbReference type="RefSeq" id="WP_027886554.1">
    <property type="nucleotide sequence ID" value="NZ_JBHSXZ010000016.1"/>
</dbReference>
<evidence type="ECO:0000313" key="2">
    <source>
        <dbReference type="EMBL" id="RIH80093.1"/>
    </source>
</evidence>
<dbReference type="EMBL" id="QWKX01000001">
    <property type="protein sequence ID" value="RIH80093.1"/>
    <property type="molecule type" value="Genomic_DNA"/>
</dbReference>
<comment type="caution">
    <text evidence="2">The sequence shown here is derived from an EMBL/GenBank/DDBJ whole genome shotgun (WGS) entry which is preliminary data.</text>
</comment>
<dbReference type="InterPro" id="IPR001763">
    <property type="entry name" value="Rhodanese-like_dom"/>
</dbReference>
<dbReference type="InterPro" id="IPR036873">
    <property type="entry name" value="Rhodanese-like_dom_sf"/>
</dbReference>
<dbReference type="OrthoDB" id="9800872at2"/>
<dbReference type="GO" id="GO:0004792">
    <property type="term" value="F:thiosulfate-cyanide sulfurtransferase activity"/>
    <property type="evidence" value="ECO:0007669"/>
    <property type="project" value="InterPro"/>
</dbReference>
<dbReference type="PROSITE" id="PS50206">
    <property type="entry name" value="RHODANESE_3"/>
    <property type="match status" value="2"/>
</dbReference>
<organism evidence="2 3">
    <name type="scientific">Meiothermus taiwanensis</name>
    <dbReference type="NCBI Taxonomy" id="172827"/>
    <lineage>
        <taxon>Bacteria</taxon>
        <taxon>Thermotogati</taxon>
        <taxon>Deinococcota</taxon>
        <taxon>Deinococci</taxon>
        <taxon>Thermales</taxon>
        <taxon>Thermaceae</taxon>
        <taxon>Meiothermus</taxon>
    </lineage>
</organism>
<dbReference type="SMART" id="SM00450">
    <property type="entry name" value="RHOD"/>
    <property type="match status" value="2"/>
</dbReference>